<keyword evidence="1" id="KW-0479">Metal-binding</keyword>
<evidence type="ECO:0000313" key="4">
    <source>
        <dbReference type="EMBL" id="ETR65302.1"/>
    </source>
</evidence>
<feature type="non-terminal residue" evidence="4">
    <location>
        <position position="149"/>
    </location>
</feature>
<organism evidence="4 5">
    <name type="scientific">Candidatus Magnetoglobus multicellularis str. Araruama</name>
    <dbReference type="NCBI Taxonomy" id="890399"/>
    <lineage>
        <taxon>Bacteria</taxon>
        <taxon>Pseudomonadati</taxon>
        <taxon>Thermodesulfobacteriota</taxon>
        <taxon>Desulfobacteria</taxon>
        <taxon>Desulfobacterales</taxon>
        <taxon>Desulfobacteraceae</taxon>
        <taxon>Candidatus Magnetoglobus</taxon>
    </lineage>
</organism>
<keyword evidence="3" id="KW-0520">NAD</keyword>
<dbReference type="Gene3D" id="3.40.718.10">
    <property type="entry name" value="Isopropylmalate Dehydrogenase"/>
    <property type="match status" value="1"/>
</dbReference>
<dbReference type="AlphaFoldDB" id="A0A1V1NRS3"/>
<proteinExistence type="predicted"/>
<name>A0A1V1NRS3_9BACT</name>
<dbReference type="Proteomes" id="UP000189670">
    <property type="component" value="Unassembled WGS sequence"/>
</dbReference>
<keyword evidence="2" id="KW-0560">Oxidoreductase</keyword>
<dbReference type="EMBL" id="ATBP01002964">
    <property type="protein sequence ID" value="ETR65302.1"/>
    <property type="molecule type" value="Genomic_DNA"/>
</dbReference>
<dbReference type="Pfam" id="PF04166">
    <property type="entry name" value="PdxA"/>
    <property type="match status" value="1"/>
</dbReference>
<reference evidence="5" key="1">
    <citation type="submission" date="2012-11" db="EMBL/GenBank/DDBJ databases">
        <authorList>
            <person name="Lucero-Rivera Y.E."/>
            <person name="Tovar-Ramirez D."/>
        </authorList>
    </citation>
    <scope>NUCLEOTIDE SEQUENCE [LARGE SCALE GENOMIC DNA]</scope>
    <source>
        <strain evidence="5">Araruama</strain>
    </source>
</reference>
<dbReference type="SUPFAM" id="SSF53659">
    <property type="entry name" value="Isocitrate/Isopropylmalate dehydrogenase-like"/>
    <property type="match status" value="1"/>
</dbReference>
<sequence length="149" mass="16221">MLLATTHLALKEVPQVLTPALLFDKIYLGYNALNHLGIKEPKIALAGLNPHAGEEGLFGREEIEILAPAMYQAKQMGINVKGPFAADTLFNAANLNYYDLFITMYHDQGLIPVKMLNFEEAVNVTLGLPIIRTSVSHGTAFDIAGRGIA</sequence>
<evidence type="ECO:0000256" key="3">
    <source>
        <dbReference type="ARBA" id="ARBA00023027"/>
    </source>
</evidence>
<dbReference type="InterPro" id="IPR005255">
    <property type="entry name" value="PdxA_fam"/>
</dbReference>
<dbReference type="PANTHER" id="PTHR30004">
    <property type="entry name" value="4-HYDROXYTHREONINE-4-PHOSPHATE DEHYDROGENASE"/>
    <property type="match status" value="1"/>
</dbReference>
<protein>
    <recommendedName>
        <fullName evidence="6">4-hydroxythreonine-4-phosphate dehydrogenase</fullName>
    </recommendedName>
</protein>
<gene>
    <name evidence="4" type="ORF">OMM_14464</name>
</gene>
<evidence type="ECO:0000313" key="5">
    <source>
        <dbReference type="Proteomes" id="UP000189670"/>
    </source>
</evidence>
<evidence type="ECO:0008006" key="6">
    <source>
        <dbReference type="Google" id="ProtNLM"/>
    </source>
</evidence>
<dbReference type="GO" id="GO:0046872">
    <property type="term" value="F:metal ion binding"/>
    <property type="evidence" value="ECO:0007669"/>
    <property type="project" value="UniProtKB-KW"/>
</dbReference>
<dbReference type="PANTHER" id="PTHR30004:SF6">
    <property type="entry name" value="D-THREONATE 4-PHOSPHATE DEHYDROGENASE"/>
    <property type="match status" value="1"/>
</dbReference>
<accession>A0A1V1NRS3</accession>
<dbReference type="GO" id="GO:0016491">
    <property type="term" value="F:oxidoreductase activity"/>
    <property type="evidence" value="ECO:0007669"/>
    <property type="project" value="UniProtKB-KW"/>
</dbReference>
<dbReference type="GO" id="GO:0051287">
    <property type="term" value="F:NAD binding"/>
    <property type="evidence" value="ECO:0007669"/>
    <property type="project" value="InterPro"/>
</dbReference>
<evidence type="ECO:0000256" key="2">
    <source>
        <dbReference type="ARBA" id="ARBA00023002"/>
    </source>
</evidence>
<comment type="caution">
    <text evidence="4">The sequence shown here is derived from an EMBL/GenBank/DDBJ whole genome shotgun (WGS) entry which is preliminary data.</text>
</comment>
<evidence type="ECO:0000256" key="1">
    <source>
        <dbReference type="ARBA" id="ARBA00022723"/>
    </source>
</evidence>